<keyword evidence="7" id="KW-0788">Thiol protease</keyword>
<evidence type="ECO:0000256" key="9">
    <source>
        <dbReference type="ARBA" id="ARBA00023157"/>
    </source>
</evidence>
<keyword evidence="5" id="KW-0732">Signal</keyword>
<dbReference type="PROSITE" id="PS00640">
    <property type="entry name" value="THIOL_PROTEASE_ASN"/>
    <property type="match status" value="2"/>
</dbReference>
<gene>
    <name evidence="12" type="ORF">PBS001_LOCUS2358</name>
</gene>
<dbReference type="SUPFAM" id="SSF54001">
    <property type="entry name" value="Cysteine proteinases"/>
    <property type="match status" value="2"/>
</dbReference>
<sequence>MRKRNYGYVRNPDRSVLLTSPRPHDALDVSKLPKNFDWRNVNGTRYVTISRNQHIPHYCGSCWSFAATSALADRVLIAKAFNERNQTAVQVHREVVLSPQVLLNCDKKDNGCNGGDQLEAYRYIKENGVPEEGCQRYAAKGHDTGNTCTARDVCENCLPSTGCFPQKTYDKYYVSEYGTTLGEQEMMAEIYARGPIACSVAVTDEFLEYSGGIFDDKTNATDVDHAISIVGWGEEDSVPFWVVRNSWGSFWGEDGWMRLIRGVNNIGVEGECAFGVPKDGGWPTPTAIEDDESRQEDEEGVLNNVEENESVKSTLGGCRQKLHFAGGERVISKRPYETMDLNDLPKTWDWRDVDGKNYVTWDKNQHIPKYCGSCWAQGTTSALSDRISIMRNASWPEIALSPQVLINCHAGGTCNGGNPGLVYEYAHRHGIPDQTCQAYQATNLRCDQFAICETCWPSKELLSSSVCEPVKKFKKYFVSEYGSVSGVNYMKAEIYKRGPIGCGVHATKKFEAYTGGIYSEHVMFPFINHEISVAGWGYDEETDTEYWIGRNSWGTYWGENGWFRMQMHHNNLGIEHECDWGVPLPDGSKPNDFVVSIEIEGNEVTNGAASGMFNNVSHGAY</sequence>
<evidence type="ECO:0000256" key="2">
    <source>
        <dbReference type="ARBA" id="ARBA00008455"/>
    </source>
</evidence>
<evidence type="ECO:0000256" key="5">
    <source>
        <dbReference type="ARBA" id="ARBA00022729"/>
    </source>
</evidence>
<dbReference type="InterPro" id="IPR000668">
    <property type="entry name" value="Peptidase_C1A_C"/>
</dbReference>
<keyword evidence="9" id="KW-1015">Disulfide bond</keyword>
<dbReference type="PANTHER" id="PTHR12411">
    <property type="entry name" value="CYSTEINE PROTEASE FAMILY C1-RELATED"/>
    <property type="match status" value="1"/>
</dbReference>
<dbReference type="Pfam" id="PF00112">
    <property type="entry name" value="Peptidase_C1"/>
    <property type="match status" value="2"/>
</dbReference>
<comment type="caution">
    <text evidence="12">The sequence shown here is derived from an EMBL/GenBank/DDBJ whole genome shotgun (WGS) entry which is preliminary data.</text>
</comment>
<evidence type="ECO:0000256" key="10">
    <source>
        <dbReference type="ARBA" id="ARBA00023180"/>
    </source>
</evidence>
<keyword evidence="8" id="KW-0865">Zymogen</keyword>
<protein>
    <recommendedName>
        <fullName evidence="3">cathepsin X</fullName>
        <ecNumber evidence="3">3.4.18.1</ecNumber>
    </recommendedName>
</protein>
<dbReference type="SMART" id="SM00645">
    <property type="entry name" value="Pept_C1"/>
    <property type="match status" value="2"/>
</dbReference>
<evidence type="ECO:0000256" key="6">
    <source>
        <dbReference type="ARBA" id="ARBA00022801"/>
    </source>
</evidence>
<dbReference type="Gene3D" id="3.90.70.10">
    <property type="entry name" value="Cysteine proteinases"/>
    <property type="match status" value="2"/>
</dbReference>
<evidence type="ECO:0000313" key="13">
    <source>
        <dbReference type="Proteomes" id="UP001158986"/>
    </source>
</evidence>
<evidence type="ECO:0000313" key="12">
    <source>
        <dbReference type="EMBL" id="CAH0515657.1"/>
    </source>
</evidence>
<evidence type="ECO:0000256" key="1">
    <source>
        <dbReference type="ARBA" id="ARBA00001594"/>
    </source>
</evidence>
<dbReference type="Proteomes" id="UP001158986">
    <property type="component" value="Unassembled WGS sequence"/>
</dbReference>
<organism evidence="12 13">
    <name type="scientific">Peronospora belbahrii</name>
    <dbReference type="NCBI Taxonomy" id="622444"/>
    <lineage>
        <taxon>Eukaryota</taxon>
        <taxon>Sar</taxon>
        <taxon>Stramenopiles</taxon>
        <taxon>Oomycota</taxon>
        <taxon>Peronosporomycetes</taxon>
        <taxon>Peronosporales</taxon>
        <taxon>Peronosporaceae</taxon>
        <taxon>Peronospora</taxon>
    </lineage>
</organism>
<dbReference type="PRINTS" id="PR00705">
    <property type="entry name" value="PAPAIN"/>
</dbReference>
<dbReference type="InterPro" id="IPR025661">
    <property type="entry name" value="Pept_asp_AS"/>
</dbReference>
<dbReference type="EMBL" id="CAKLCB010000127">
    <property type="protein sequence ID" value="CAH0515657.1"/>
    <property type="molecule type" value="Genomic_DNA"/>
</dbReference>
<accession>A0ABN8CRB2</accession>
<feature type="domain" description="Peptidase C1A papain C-terminal" evidence="11">
    <location>
        <begin position="32"/>
        <end position="276"/>
    </location>
</feature>
<evidence type="ECO:0000259" key="11">
    <source>
        <dbReference type="SMART" id="SM00645"/>
    </source>
</evidence>
<keyword evidence="6" id="KW-0378">Hydrolase</keyword>
<comment type="similarity">
    <text evidence="2">Belongs to the peptidase C1 family.</text>
</comment>
<evidence type="ECO:0000256" key="8">
    <source>
        <dbReference type="ARBA" id="ARBA00023145"/>
    </source>
</evidence>
<keyword evidence="4" id="KW-0645">Protease</keyword>
<evidence type="ECO:0000256" key="7">
    <source>
        <dbReference type="ARBA" id="ARBA00022807"/>
    </source>
</evidence>
<reference evidence="12 13" key="1">
    <citation type="submission" date="2021-11" db="EMBL/GenBank/DDBJ databases">
        <authorList>
            <person name="Islam A."/>
            <person name="Islam S."/>
            <person name="Flora M.S."/>
            <person name="Rahman M."/>
            <person name="Ziaur R.M."/>
            <person name="Epstein J.H."/>
            <person name="Hassan M."/>
            <person name="Klassen M."/>
            <person name="Woodard K."/>
            <person name="Webb A."/>
            <person name="Webby R.J."/>
            <person name="El Zowalaty M.E."/>
        </authorList>
    </citation>
    <scope>NUCLEOTIDE SEQUENCE [LARGE SCALE GENOMIC DNA]</scope>
    <source>
        <strain evidence="12">Pbs1</strain>
    </source>
</reference>
<proteinExistence type="inferred from homology"/>
<evidence type="ECO:0000256" key="4">
    <source>
        <dbReference type="ARBA" id="ARBA00022670"/>
    </source>
</evidence>
<dbReference type="EC" id="3.4.18.1" evidence="3"/>
<dbReference type="CDD" id="cd02698">
    <property type="entry name" value="Peptidase_C1A_CathepsinX"/>
    <property type="match status" value="1"/>
</dbReference>
<keyword evidence="13" id="KW-1185">Reference proteome</keyword>
<dbReference type="InterPro" id="IPR033157">
    <property type="entry name" value="CTSZ"/>
</dbReference>
<comment type="catalytic activity">
    <reaction evidence="1">
        <text>Release of C-terminal amino acid residues with broad specificity, but lacks action on C-terminal proline. Shows weak endopeptidase activity.</text>
        <dbReference type="EC" id="3.4.18.1"/>
    </reaction>
</comment>
<dbReference type="InterPro" id="IPR038765">
    <property type="entry name" value="Papain-like_cys_pep_sf"/>
</dbReference>
<keyword evidence="10" id="KW-0325">Glycoprotein</keyword>
<dbReference type="InterPro" id="IPR013128">
    <property type="entry name" value="Peptidase_C1A"/>
</dbReference>
<feature type="domain" description="Peptidase C1A papain C-terminal" evidence="11">
    <location>
        <begin position="344"/>
        <end position="582"/>
    </location>
</feature>
<evidence type="ECO:0000256" key="3">
    <source>
        <dbReference type="ARBA" id="ARBA00012516"/>
    </source>
</evidence>
<name>A0ABN8CRB2_9STRA</name>